<protein>
    <submittedName>
        <fullName evidence="1">Uncharacterized protein</fullName>
    </submittedName>
</protein>
<keyword evidence="2" id="KW-1185">Reference proteome</keyword>
<organism evidence="1 2">
    <name type="scientific">Streptantibioticus rubrisoli</name>
    <dbReference type="NCBI Taxonomy" id="1387313"/>
    <lineage>
        <taxon>Bacteria</taxon>
        <taxon>Bacillati</taxon>
        <taxon>Actinomycetota</taxon>
        <taxon>Actinomycetes</taxon>
        <taxon>Kitasatosporales</taxon>
        <taxon>Streptomycetaceae</taxon>
        <taxon>Streptantibioticus</taxon>
    </lineage>
</organism>
<evidence type="ECO:0000313" key="1">
    <source>
        <dbReference type="EMBL" id="MCQ4044862.1"/>
    </source>
</evidence>
<dbReference type="Proteomes" id="UP001206206">
    <property type="component" value="Unassembled WGS sequence"/>
</dbReference>
<gene>
    <name evidence="1" type="ORF">NON19_23235</name>
</gene>
<dbReference type="EMBL" id="JANFNH010000033">
    <property type="protein sequence ID" value="MCQ4044862.1"/>
    <property type="molecule type" value="Genomic_DNA"/>
</dbReference>
<accession>A0ABT1PHL5</accession>
<dbReference type="RefSeq" id="WP_255930918.1">
    <property type="nucleotide sequence ID" value="NZ_JANFNH010000033.1"/>
</dbReference>
<name>A0ABT1PHL5_9ACTN</name>
<sequence>MGELIDDEVFAAFAVSGSPAQAAREIHRRYSDVFTTLCVIPEPGAGPESALDVLTELRALNDHLGTDQQGGN</sequence>
<reference evidence="1 2" key="1">
    <citation type="submission" date="2022-06" db="EMBL/GenBank/DDBJ databases">
        <title>Draft genome sequence of type strain Streptomyces rubrisoli DSM 42083.</title>
        <authorList>
            <person name="Duangmal K."/>
            <person name="Klaysubun C."/>
        </authorList>
    </citation>
    <scope>NUCLEOTIDE SEQUENCE [LARGE SCALE GENOMIC DNA]</scope>
    <source>
        <strain evidence="1 2">DSM 42083</strain>
    </source>
</reference>
<comment type="caution">
    <text evidence="1">The sequence shown here is derived from an EMBL/GenBank/DDBJ whole genome shotgun (WGS) entry which is preliminary data.</text>
</comment>
<evidence type="ECO:0000313" key="2">
    <source>
        <dbReference type="Proteomes" id="UP001206206"/>
    </source>
</evidence>
<proteinExistence type="predicted"/>